<name>A0AAV5W4C0_9BILA</name>
<evidence type="ECO:0000259" key="1">
    <source>
        <dbReference type="Pfam" id="PF12680"/>
    </source>
</evidence>
<dbReference type="Pfam" id="PF12680">
    <property type="entry name" value="SnoaL_2"/>
    <property type="match status" value="1"/>
</dbReference>
<evidence type="ECO:0000313" key="3">
    <source>
        <dbReference type="Proteomes" id="UP001432322"/>
    </source>
</evidence>
<dbReference type="InterPro" id="IPR032710">
    <property type="entry name" value="NTF2-like_dom_sf"/>
</dbReference>
<dbReference type="Gene3D" id="3.10.450.50">
    <property type="match status" value="1"/>
</dbReference>
<proteinExistence type="predicted"/>
<feature type="domain" description="SnoaL-like" evidence="1">
    <location>
        <begin position="22"/>
        <end position="121"/>
    </location>
</feature>
<dbReference type="Proteomes" id="UP001432322">
    <property type="component" value="Unassembled WGS sequence"/>
</dbReference>
<dbReference type="SUPFAM" id="SSF54427">
    <property type="entry name" value="NTF2-like"/>
    <property type="match status" value="1"/>
</dbReference>
<dbReference type="PANTHER" id="PTHR31664">
    <property type="entry name" value="PROTEIN CBG16427"/>
    <property type="match status" value="1"/>
</dbReference>
<feature type="non-terminal residue" evidence="2">
    <location>
        <position position="1"/>
    </location>
</feature>
<dbReference type="EMBL" id="BTSY01000005">
    <property type="protein sequence ID" value="GMT26600.1"/>
    <property type="molecule type" value="Genomic_DNA"/>
</dbReference>
<comment type="caution">
    <text evidence="2">The sequence shown here is derived from an EMBL/GenBank/DDBJ whole genome shotgun (WGS) entry which is preliminary data.</text>
</comment>
<protein>
    <recommendedName>
        <fullName evidence="1">SnoaL-like domain-containing protein</fullName>
    </recommendedName>
</protein>
<keyword evidence="3" id="KW-1185">Reference proteome</keyword>
<evidence type="ECO:0000313" key="2">
    <source>
        <dbReference type="EMBL" id="GMT26600.1"/>
    </source>
</evidence>
<dbReference type="AlphaFoldDB" id="A0AAV5W4C0"/>
<dbReference type="InterPro" id="IPR037401">
    <property type="entry name" value="SnoaL-like"/>
</dbReference>
<reference evidence="2" key="1">
    <citation type="submission" date="2023-10" db="EMBL/GenBank/DDBJ databases">
        <title>Genome assembly of Pristionchus species.</title>
        <authorList>
            <person name="Yoshida K."/>
            <person name="Sommer R.J."/>
        </authorList>
    </citation>
    <scope>NUCLEOTIDE SEQUENCE</scope>
    <source>
        <strain evidence="2">RS5133</strain>
    </source>
</reference>
<organism evidence="2 3">
    <name type="scientific">Pristionchus fissidentatus</name>
    <dbReference type="NCBI Taxonomy" id="1538716"/>
    <lineage>
        <taxon>Eukaryota</taxon>
        <taxon>Metazoa</taxon>
        <taxon>Ecdysozoa</taxon>
        <taxon>Nematoda</taxon>
        <taxon>Chromadorea</taxon>
        <taxon>Rhabditida</taxon>
        <taxon>Rhabditina</taxon>
        <taxon>Diplogasteromorpha</taxon>
        <taxon>Diplogasteroidea</taxon>
        <taxon>Neodiplogasteridae</taxon>
        <taxon>Pristionchus</taxon>
    </lineage>
</organism>
<gene>
    <name evidence="2" type="ORF">PFISCL1PPCAC_17897</name>
</gene>
<sequence>SFAIKLLNRAEFAPIYDALVKENIEAYEAGNIDAIAAMYDEHAVIVRKKEEQSFYGISAIKQMVEAHSKLGKMDFKRLGNVIYDLGGDRFFVDVDFAATIVTNGVEIKGSYVQIIEKKEDGYKCVFECYSVQ</sequence>
<accession>A0AAV5W4C0</accession>
<dbReference type="PANTHER" id="PTHR31664:SF4">
    <property type="entry name" value="DUF4440 DOMAIN-CONTAINING PROTEIN"/>
    <property type="match status" value="1"/>
</dbReference>